<dbReference type="PANTHER" id="PTHR30468:SF10">
    <property type="entry name" value="TAUD_TFDA-LIKE DOMAIN-CONTAINING PROTEIN"/>
    <property type="match status" value="1"/>
</dbReference>
<name>A0A4T0FND6_9BASI</name>
<comment type="similarity">
    <text evidence="1">Belongs to the TfdA dioxygenase family.</text>
</comment>
<evidence type="ECO:0000256" key="2">
    <source>
        <dbReference type="ARBA" id="ARBA00022723"/>
    </source>
</evidence>
<dbReference type="OrthoDB" id="10257314at2759"/>
<comment type="caution">
    <text evidence="7">The sequence shown here is derived from an EMBL/GenBank/DDBJ whole genome shotgun (WGS) entry which is preliminary data.</text>
</comment>
<dbReference type="SUPFAM" id="SSF51197">
    <property type="entry name" value="Clavaminate synthase-like"/>
    <property type="match status" value="1"/>
</dbReference>
<dbReference type="EMBL" id="SPNW01000022">
    <property type="protein sequence ID" value="TIA90032.1"/>
    <property type="molecule type" value="Genomic_DNA"/>
</dbReference>
<keyword evidence="3" id="KW-0223">Dioxygenase</keyword>
<dbReference type="PANTHER" id="PTHR30468">
    <property type="entry name" value="ALPHA-KETOGLUTARATE-DEPENDENT SULFONATE DIOXYGENASE"/>
    <property type="match status" value="1"/>
</dbReference>
<evidence type="ECO:0000259" key="6">
    <source>
        <dbReference type="Pfam" id="PF02668"/>
    </source>
</evidence>
<dbReference type="InterPro" id="IPR051323">
    <property type="entry name" value="AtsK-like"/>
</dbReference>
<protein>
    <recommendedName>
        <fullName evidence="6">TauD/TfdA-like domain-containing protein</fullName>
    </recommendedName>
</protein>
<gene>
    <name evidence="7" type="ORF">E3P99_01746</name>
</gene>
<keyword evidence="8" id="KW-1185">Reference proteome</keyword>
<dbReference type="AlphaFoldDB" id="A0A4T0FND6"/>
<keyword evidence="4" id="KW-0560">Oxidoreductase</keyword>
<evidence type="ECO:0000256" key="4">
    <source>
        <dbReference type="ARBA" id="ARBA00023002"/>
    </source>
</evidence>
<evidence type="ECO:0000313" key="8">
    <source>
        <dbReference type="Proteomes" id="UP000310189"/>
    </source>
</evidence>
<organism evidence="7 8">
    <name type="scientific">Wallemia hederae</name>
    <dbReference type="NCBI Taxonomy" id="1540922"/>
    <lineage>
        <taxon>Eukaryota</taxon>
        <taxon>Fungi</taxon>
        <taxon>Dikarya</taxon>
        <taxon>Basidiomycota</taxon>
        <taxon>Wallemiomycotina</taxon>
        <taxon>Wallemiomycetes</taxon>
        <taxon>Wallemiales</taxon>
        <taxon>Wallemiaceae</taxon>
        <taxon>Wallemia</taxon>
    </lineage>
</organism>
<sequence>MSATITASTSAITLNQAELQGPFEYPYSWDKHIDRHLTPNVGTQLKQGVQLSDILDNDRLVHELAVLISRRGVVIAKDQNITPDQQARLGQALGELTGKPKDSKLHIHPLTPDFGEFGQAPAVFNLDDKFNQDSYDEELEKSEHAAENWHTDITFENVPSDYAILKMHTVPEGGDTLWASAYTIYDKISPALRTFLSTLTASHHAPTFQDAKRKYGITFRGEKEEDIGRGSDENRGGHLTARHPIIRTNPVTGWHGVFVNKCFTKKIDGLKKDESDALLNYLYHLQNTHDAQVRYQWSANDVALWDNRTTTHCCTLDTTGPRAGNRVLGIGERPYYDAEGSSRVDDLKKKGLAL</sequence>
<evidence type="ECO:0000256" key="5">
    <source>
        <dbReference type="ARBA" id="ARBA00023004"/>
    </source>
</evidence>
<dbReference type="Gene3D" id="3.60.130.10">
    <property type="entry name" value="Clavaminate synthase-like"/>
    <property type="match status" value="1"/>
</dbReference>
<reference evidence="7 8" key="1">
    <citation type="submission" date="2019-03" db="EMBL/GenBank/DDBJ databases">
        <title>Sequencing 23 genomes of Wallemia ichthyophaga.</title>
        <authorList>
            <person name="Gostincar C."/>
        </authorList>
    </citation>
    <scope>NUCLEOTIDE SEQUENCE [LARGE SCALE GENOMIC DNA]</scope>
    <source>
        <strain evidence="7 8">EXF-5753</strain>
    </source>
</reference>
<keyword evidence="2" id="KW-0479">Metal-binding</keyword>
<dbReference type="Proteomes" id="UP000310189">
    <property type="component" value="Unassembled WGS sequence"/>
</dbReference>
<dbReference type="GO" id="GO:0005737">
    <property type="term" value="C:cytoplasm"/>
    <property type="evidence" value="ECO:0007669"/>
    <property type="project" value="TreeGrafter"/>
</dbReference>
<accession>A0A4T0FND6</accession>
<dbReference type="InterPro" id="IPR003819">
    <property type="entry name" value="TauD/TfdA-like"/>
</dbReference>
<dbReference type="GO" id="GO:0046872">
    <property type="term" value="F:metal ion binding"/>
    <property type="evidence" value="ECO:0007669"/>
    <property type="project" value="UniProtKB-KW"/>
</dbReference>
<keyword evidence="5" id="KW-0408">Iron</keyword>
<evidence type="ECO:0000256" key="1">
    <source>
        <dbReference type="ARBA" id="ARBA00005896"/>
    </source>
</evidence>
<evidence type="ECO:0000313" key="7">
    <source>
        <dbReference type="EMBL" id="TIA90032.1"/>
    </source>
</evidence>
<feature type="domain" description="TauD/TfdA-like" evidence="6">
    <location>
        <begin position="35"/>
        <end position="325"/>
    </location>
</feature>
<evidence type="ECO:0000256" key="3">
    <source>
        <dbReference type="ARBA" id="ARBA00022964"/>
    </source>
</evidence>
<proteinExistence type="inferred from homology"/>
<dbReference type="Pfam" id="PF02668">
    <property type="entry name" value="TauD"/>
    <property type="match status" value="1"/>
</dbReference>
<dbReference type="GO" id="GO:0016706">
    <property type="term" value="F:2-oxoglutarate-dependent dioxygenase activity"/>
    <property type="evidence" value="ECO:0007669"/>
    <property type="project" value="TreeGrafter"/>
</dbReference>
<dbReference type="InterPro" id="IPR042098">
    <property type="entry name" value="TauD-like_sf"/>
</dbReference>